<evidence type="ECO:0000313" key="3">
    <source>
        <dbReference type="EMBL" id="KAE8963556.1"/>
    </source>
</evidence>
<evidence type="ECO:0000256" key="1">
    <source>
        <dbReference type="SAM" id="SignalP"/>
    </source>
</evidence>
<dbReference type="AlphaFoldDB" id="A0A6A3DCI8"/>
<gene>
    <name evidence="2" type="ORF">PF009_g30379</name>
    <name evidence="3" type="ORF">PF011_g28985</name>
</gene>
<feature type="chain" id="PRO_5036379281" description="Secreted protein" evidence="1">
    <location>
        <begin position="18"/>
        <end position="114"/>
    </location>
</feature>
<dbReference type="EMBL" id="QXGF01004783">
    <property type="protein sequence ID" value="KAE8919312.1"/>
    <property type="molecule type" value="Genomic_DNA"/>
</dbReference>
<evidence type="ECO:0000313" key="2">
    <source>
        <dbReference type="EMBL" id="KAE8919312.1"/>
    </source>
</evidence>
<dbReference type="Proteomes" id="UP000429523">
    <property type="component" value="Unassembled WGS sequence"/>
</dbReference>
<sequence length="114" mass="13549">MTWQCVVLLRMTLSTCALRMKVNEVQSQNTRRESDAGGGARHRLQTLRCNKTHHVESCQSRRRLRLRRLARWRPRARRRQCIVMDLTRSVYKPHRAEVYASTWPQVLHALRTAQ</sequence>
<protein>
    <recommendedName>
        <fullName evidence="6">Secreted protein</fullName>
    </recommendedName>
</protein>
<evidence type="ECO:0000313" key="5">
    <source>
        <dbReference type="Proteomes" id="UP000460718"/>
    </source>
</evidence>
<comment type="caution">
    <text evidence="2">The sequence shown here is derived from an EMBL/GenBank/DDBJ whole genome shotgun (WGS) entry which is preliminary data.</text>
</comment>
<evidence type="ECO:0000313" key="4">
    <source>
        <dbReference type="Proteomes" id="UP000429523"/>
    </source>
</evidence>
<keyword evidence="1" id="KW-0732">Signal</keyword>
<name>A0A6A3DCI8_9STRA</name>
<evidence type="ECO:0008006" key="6">
    <source>
        <dbReference type="Google" id="ProtNLM"/>
    </source>
</evidence>
<dbReference type="Proteomes" id="UP000460718">
    <property type="component" value="Unassembled WGS sequence"/>
</dbReference>
<proteinExistence type="predicted"/>
<accession>A0A6A3DCI8</accession>
<dbReference type="EMBL" id="QXFW01004992">
    <property type="protein sequence ID" value="KAE8963556.1"/>
    <property type="molecule type" value="Genomic_DNA"/>
</dbReference>
<reference evidence="2 4" key="1">
    <citation type="submission" date="2018-08" db="EMBL/GenBank/DDBJ databases">
        <title>Genomic investigation of the strawberry pathogen Phytophthora fragariae indicates pathogenicity is determined by transcriptional variation in three key races.</title>
        <authorList>
            <person name="Adams T.M."/>
            <person name="Armitage A.D."/>
            <person name="Sobczyk M.K."/>
            <person name="Bates H.J."/>
            <person name="Dunwell J.M."/>
            <person name="Nellist C.F."/>
            <person name="Harrison R.J."/>
        </authorList>
    </citation>
    <scope>NUCLEOTIDE SEQUENCE [LARGE SCALE GENOMIC DNA]</scope>
    <source>
        <strain evidence="2 4">NOV-9</strain>
        <strain evidence="3 5">SCRP245</strain>
    </source>
</reference>
<feature type="signal peptide" evidence="1">
    <location>
        <begin position="1"/>
        <end position="17"/>
    </location>
</feature>
<organism evidence="2 4">
    <name type="scientific">Phytophthora fragariae</name>
    <dbReference type="NCBI Taxonomy" id="53985"/>
    <lineage>
        <taxon>Eukaryota</taxon>
        <taxon>Sar</taxon>
        <taxon>Stramenopiles</taxon>
        <taxon>Oomycota</taxon>
        <taxon>Peronosporomycetes</taxon>
        <taxon>Peronosporales</taxon>
        <taxon>Peronosporaceae</taxon>
        <taxon>Phytophthora</taxon>
    </lineage>
</organism>